<name>A0ABX2P6B6_9PROT</name>
<organism evidence="1 2">
    <name type="scientific">Asaia spathodeae</name>
    <dbReference type="NCBI Taxonomy" id="657016"/>
    <lineage>
        <taxon>Bacteria</taxon>
        <taxon>Pseudomonadati</taxon>
        <taxon>Pseudomonadota</taxon>
        <taxon>Alphaproteobacteria</taxon>
        <taxon>Acetobacterales</taxon>
        <taxon>Acetobacteraceae</taxon>
        <taxon>Asaia</taxon>
    </lineage>
</organism>
<evidence type="ECO:0000313" key="1">
    <source>
        <dbReference type="EMBL" id="NVN47488.1"/>
    </source>
</evidence>
<keyword evidence="2" id="KW-1185">Reference proteome</keyword>
<dbReference type="RefSeq" id="WP_267311972.1">
    <property type="nucleotide sequence ID" value="NZ_JABXXV010000006.1"/>
</dbReference>
<dbReference type="Proteomes" id="UP001516351">
    <property type="component" value="Unassembled WGS sequence"/>
</dbReference>
<reference evidence="1 2" key="1">
    <citation type="submission" date="2020-06" db="EMBL/GenBank/DDBJ databases">
        <title>Synonyms of Asaia species.</title>
        <authorList>
            <person name="Sombolestani A."/>
        </authorList>
    </citation>
    <scope>NUCLEOTIDE SEQUENCE [LARGE SCALE GENOMIC DNA]</scope>
    <source>
        <strain evidence="1 2">LMG 27047</strain>
    </source>
</reference>
<sequence length="454" mass="47307">MSITNFPLQLQAAIQQGYLAREFQDGLTSKLGFRQIADRENVSAGIGETITKTRKSLKTPVTEPLNPASNTNFDNGLTATGWGVEQYTLTLNQYGDTTDLNMVTSLAGIASQFLANAHTNGIQAMQSLDRLARNALFGGAMNGVGGYLGGNTRVSTTLGAAGTTISVDDIRGFQRIIYNGQVTPIGSGSGMTITIGANAYTLVSVSADATNTSTAPGGISGTLTVSGNNIAVADGTAGNAVVSSVAPNVIRPNGRPTTAALAAGDTLGIQNVLAAVAALRRNNVPAINGAYNCYLDDLQLLGLFRDADFKYLYRGAYGSEEYRSGQVIELLGVRFIPTTEAPQQAAINAAAGPIHRAIVLGQGALVEGNFAGTGYSDIPGVDTALLEMIDGVAMVTREPLDRLRQIIAQSWYWIGGFALPTDMTANASIIPTATNSYLKRGVVIESLGTDGLTA</sequence>
<dbReference type="EMBL" id="JABXXV010000006">
    <property type="protein sequence ID" value="NVN47488.1"/>
    <property type="molecule type" value="Genomic_DNA"/>
</dbReference>
<evidence type="ECO:0000313" key="2">
    <source>
        <dbReference type="Proteomes" id="UP001516351"/>
    </source>
</evidence>
<gene>
    <name evidence="1" type="ORF">HW542_11810</name>
</gene>
<accession>A0ABX2P6B6</accession>
<comment type="caution">
    <text evidence="1">The sequence shown here is derived from an EMBL/GenBank/DDBJ whole genome shotgun (WGS) entry which is preliminary data.</text>
</comment>
<protein>
    <submittedName>
        <fullName evidence="1">DUF4043 domain-containing protein</fullName>
    </submittedName>
</protein>
<proteinExistence type="predicted"/>